<reference evidence="1 2" key="1">
    <citation type="submission" date="2021-04" db="EMBL/GenBank/DDBJ databases">
        <title>The genome sequence of type strain Ideonella paludis KCTC 32238.</title>
        <authorList>
            <person name="Liu Y."/>
        </authorList>
    </citation>
    <scope>NUCLEOTIDE SEQUENCE [LARGE SCALE GENOMIC DNA]</scope>
    <source>
        <strain evidence="1 2">KCTC 32238</strain>
    </source>
</reference>
<name>A0ABS5DRV0_9BURK</name>
<evidence type="ECO:0000313" key="2">
    <source>
        <dbReference type="Proteomes" id="UP000672097"/>
    </source>
</evidence>
<accession>A0ABS5DRV0</accession>
<organism evidence="1 2">
    <name type="scientific">Ideonella paludis</name>
    <dbReference type="NCBI Taxonomy" id="1233411"/>
    <lineage>
        <taxon>Bacteria</taxon>
        <taxon>Pseudomonadati</taxon>
        <taxon>Pseudomonadota</taxon>
        <taxon>Betaproteobacteria</taxon>
        <taxon>Burkholderiales</taxon>
        <taxon>Sphaerotilaceae</taxon>
        <taxon>Ideonella</taxon>
    </lineage>
</organism>
<dbReference type="EMBL" id="JAGQDG010000001">
    <property type="protein sequence ID" value="MBQ0933863.1"/>
    <property type="molecule type" value="Genomic_DNA"/>
</dbReference>
<dbReference type="InterPro" id="IPR021783">
    <property type="entry name" value="DUF3348"/>
</dbReference>
<protein>
    <submittedName>
        <fullName evidence="1">DUF3348 family protein</fullName>
    </submittedName>
</protein>
<dbReference type="Pfam" id="PF11828">
    <property type="entry name" value="DUF3348"/>
    <property type="match status" value="1"/>
</dbReference>
<dbReference type="Proteomes" id="UP000672097">
    <property type="component" value="Unassembled WGS sequence"/>
</dbReference>
<gene>
    <name evidence="1" type="ORF">KAK11_00885</name>
</gene>
<sequence>MRFNDSLLVRHLASLAPGVPAPAPADPGVAQRMAQWLNVADAITLHAAQQSVAQTPTLPKAQQGKVAAADLQQALERTRHTLRASITRREKTLDTEYPLYHQRYQDEQRRMEMSVQALREHVRQGLLAQSSPRLAQLVAMDTLLGQMLAAREQRLLAGVPSFLKTRYQQLRTQHQPAAADGPAQALVPVHPQAAWLAQFVNEFEQTLLAELDLRLQPILGLLEALAQE</sequence>
<evidence type="ECO:0000313" key="1">
    <source>
        <dbReference type="EMBL" id="MBQ0933863.1"/>
    </source>
</evidence>
<proteinExistence type="predicted"/>
<dbReference type="RefSeq" id="WP_210805225.1">
    <property type="nucleotide sequence ID" value="NZ_JAGQDG010000001.1"/>
</dbReference>
<comment type="caution">
    <text evidence="1">The sequence shown here is derived from an EMBL/GenBank/DDBJ whole genome shotgun (WGS) entry which is preliminary data.</text>
</comment>
<keyword evidence="2" id="KW-1185">Reference proteome</keyword>